<keyword evidence="2" id="KW-1185">Reference proteome</keyword>
<evidence type="ECO:0000313" key="1">
    <source>
        <dbReference type="EMBL" id="MFC4427534.1"/>
    </source>
</evidence>
<gene>
    <name evidence="1" type="ORF">ACFOZ9_15050</name>
</gene>
<evidence type="ECO:0000313" key="2">
    <source>
        <dbReference type="Proteomes" id="UP001595998"/>
    </source>
</evidence>
<reference evidence="2" key="1">
    <citation type="journal article" date="2019" name="Int. J. Syst. Evol. Microbiol.">
        <title>The Global Catalogue of Microorganisms (GCM) 10K type strain sequencing project: providing services to taxonomists for standard genome sequencing and annotation.</title>
        <authorList>
            <consortium name="The Broad Institute Genomics Platform"/>
            <consortium name="The Broad Institute Genome Sequencing Center for Infectious Disease"/>
            <person name="Wu L."/>
            <person name="Ma J."/>
        </authorList>
    </citation>
    <scope>NUCLEOTIDE SEQUENCE [LARGE SCALE GENOMIC DNA]</scope>
    <source>
        <strain evidence="2">CCUG 56029</strain>
    </source>
</reference>
<dbReference type="RefSeq" id="WP_380041109.1">
    <property type="nucleotide sequence ID" value="NZ_JBHSEH010000022.1"/>
</dbReference>
<dbReference type="InterPro" id="IPR034660">
    <property type="entry name" value="DinB/YfiT-like"/>
</dbReference>
<dbReference type="InterPro" id="IPR011466">
    <property type="entry name" value="DUF1572"/>
</dbReference>
<sequence length="182" mass="19932">MTDLGALYLADLRERMRGVKGLGEGALGQLDEGQWHAALTPEGNSAAVLIQHLSGNMHSRWGALRHGYTPGAEGEAPGRHRDAEFEEGEATPAELWALWEAGWAVFLEAAEQLKPEDLTRELTIRGEPHSVLAALQRQVAHYSGHVYQLVFLVRTLRGAQWQTLSIARGGSASFNAQMAARR</sequence>
<comment type="caution">
    <text evidence="1">The sequence shown here is derived from an EMBL/GenBank/DDBJ whole genome shotgun (WGS) entry which is preliminary data.</text>
</comment>
<dbReference type="Proteomes" id="UP001595998">
    <property type="component" value="Unassembled WGS sequence"/>
</dbReference>
<accession>A0ABV8XPR9</accession>
<protein>
    <submittedName>
        <fullName evidence="1">DUF1572 family protein</fullName>
    </submittedName>
</protein>
<dbReference type="SUPFAM" id="SSF109854">
    <property type="entry name" value="DinB/YfiT-like putative metalloenzymes"/>
    <property type="match status" value="1"/>
</dbReference>
<dbReference type="Pfam" id="PF07609">
    <property type="entry name" value="DUF1572"/>
    <property type="match status" value="1"/>
</dbReference>
<proteinExistence type="predicted"/>
<dbReference type="Gene3D" id="1.20.120.450">
    <property type="entry name" value="dinb family like domain"/>
    <property type="match status" value="1"/>
</dbReference>
<dbReference type="EMBL" id="JBHSEH010000022">
    <property type="protein sequence ID" value="MFC4427534.1"/>
    <property type="molecule type" value="Genomic_DNA"/>
</dbReference>
<organism evidence="1 2">
    <name type="scientific">Deinococcus navajonensis</name>
    <dbReference type="NCBI Taxonomy" id="309884"/>
    <lineage>
        <taxon>Bacteria</taxon>
        <taxon>Thermotogati</taxon>
        <taxon>Deinococcota</taxon>
        <taxon>Deinococci</taxon>
        <taxon>Deinococcales</taxon>
        <taxon>Deinococcaceae</taxon>
        <taxon>Deinococcus</taxon>
    </lineage>
</organism>
<name>A0ABV8XPR9_9DEIO</name>